<dbReference type="PANTHER" id="PTHR23416">
    <property type="entry name" value="SIALIC ACID SYNTHASE-RELATED"/>
    <property type="match status" value="1"/>
</dbReference>
<dbReference type="CDD" id="cd05825">
    <property type="entry name" value="LbH_wcaF_like"/>
    <property type="match status" value="1"/>
</dbReference>
<evidence type="ECO:0000256" key="2">
    <source>
        <dbReference type="ARBA" id="ARBA00022679"/>
    </source>
</evidence>
<dbReference type="RefSeq" id="WP_345920002.1">
    <property type="nucleotide sequence ID" value="NZ_JBDIVE010000006.1"/>
</dbReference>
<evidence type="ECO:0000313" key="3">
    <source>
        <dbReference type="EMBL" id="MEN3069230.1"/>
    </source>
</evidence>
<dbReference type="Pfam" id="PF00132">
    <property type="entry name" value="Hexapep"/>
    <property type="match status" value="1"/>
</dbReference>
<comment type="caution">
    <text evidence="3">The sequence shown here is derived from an EMBL/GenBank/DDBJ whole genome shotgun (WGS) entry which is preliminary data.</text>
</comment>
<organism evidence="3 4">
    <name type="scientific">Uliginosibacterium sediminicola</name>
    <dbReference type="NCBI Taxonomy" id="2024550"/>
    <lineage>
        <taxon>Bacteria</taxon>
        <taxon>Pseudomonadati</taxon>
        <taxon>Pseudomonadota</taxon>
        <taxon>Betaproteobacteria</taxon>
        <taxon>Rhodocyclales</taxon>
        <taxon>Zoogloeaceae</taxon>
        <taxon>Uliginosibacterium</taxon>
    </lineage>
</organism>
<dbReference type="InterPro" id="IPR011004">
    <property type="entry name" value="Trimer_LpxA-like_sf"/>
</dbReference>
<proteinExistence type="inferred from homology"/>
<keyword evidence="2" id="KW-0808">Transferase</keyword>
<evidence type="ECO:0008006" key="5">
    <source>
        <dbReference type="Google" id="ProtNLM"/>
    </source>
</evidence>
<evidence type="ECO:0000313" key="4">
    <source>
        <dbReference type="Proteomes" id="UP001410394"/>
    </source>
</evidence>
<dbReference type="Proteomes" id="UP001410394">
    <property type="component" value="Unassembled WGS sequence"/>
</dbReference>
<gene>
    <name evidence="3" type="ORF">ABDB84_12135</name>
</gene>
<comment type="similarity">
    <text evidence="1">Belongs to the transferase hexapeptide repeat family.</text>
</comment>
<dbReference type="PANTHER" id="PTHR23416:SF23">
    <property type="entry name" value="ACETYLTRANSFERASE C18B11.09C-RELATED"/>
    <property type="match status" value="1"/>
</dbReference>
<protein>
    <recommendedName>
        <fullName evidence="5">Colanic acid biosynthesis acetyltransferase WcaF</fullName>
    </recommendedName>
</protein>
<dbReference type="EMBL" id="JBDIVE010000006">
    <property type="protein sequence ID" value="MEN3069230.1"/>
    <property type="molecule type" value="Genomic_DNA"/>
</dbReference>
<reference evidence="3 4" key="1">
    <citation type="journal article" date="2018" name="Int. J. Syst. Evol. Microbiol.">
        <title>Uliginosibacterium sediminicola sp. nov., isolated from freshwater sediment.</title>
        <authorList>
            <person name="Hwang W.M."/>
            <person name="Kim S.M."/>
            <person name="Kang K."/>
            <person name="Ahn T.Y."/>
        </authorList>
    </citation>
    <scope>NUCLEOTIDE SEQUENCE [LARGE SCALE GENOMIC DNA]</scope>
    <source>
        <strain evidence="3 4">M1-21</strain>
    </source>
</reference>
<dbReference type="Gene3D" id="2.160.10.10">
    <property type="entry name" value="Hexapeptide repeat proteins"/>
    <property type="match status" value="1"/>
</dbReference>
<accession>A0ABU9YZU4</accession>
<dbReference type="InterPro" id="IPR051159">
    <property type="entry name" value="Hexapeptide_acetyltransf"/>
</dbReference>
<dbReference type="SUPFAM" id="SSF51161">
    <property type="entry name" value="Trimeric LpxA-like enzymes"/>
    <property type="match status" value="1"/>
</dbReference>
<evidence type="ECO:0000256" key="1">
    <source>
        <dbReference type="ARBA" id="ARBA00007274"/>
    </source>
</evidence>
<sequence>MIISGSDPYTQASFSFSNRLARLAWTCVELTLFRFSPRPLHRWRAFLLRLFGAKLGSHVHVYPGARIWAPWNLRTESYVGVADNVRIYNIAEVHLGERCVVSQGAFLCTGSHDIDSSNFQLIADSIRLGRHTWICAEVFVGPGVEIADGCVIAARAVVVKSIRDVWTVWAGNPVQYKRDRSKSSGVV</sequence>
<dbReference type="InterPro" id="IPR001451">
    <property type="entry name" value="Hexapep"/>
</dbReference>
<name>A0ABU9YZU4_9RHOO</name>
<keyword evidence="4" id="KW-1185">Reference proteome</keyword>